<reference evidence="2" key="1">
    <citation type="submission" date="2022-09" db="EMBL/GenBank/DDBJ databases">
        <title>Streptomyces vinaceusdrappus strain AC-40.</title>
        <authorList>
            <person name="Sedeek A.M."/>
            <person name="Salah I."/>
            <person name="Kamel H.L."/>
            <person name="Soltan M.A."/>
            <person name="Elsayed T.R."/>
        </authorList>
    </citation>
    <scope>NUCLEOTIDE SEQUENCE</scope>
    <source>
        <strain evidence="2">AC-40</strain>
    </source>
</reference>
<dbReference type="EMBL" id="CP104697">
    <property type="protein sequence ID" value="UXI83379.1"/>
    <property type="molecule type" value="Genomic_DNA"/>
</dbReference>
<feature type="region of interest" description="Disordered" evidence="1">
    <location>
        <begin position="17"/>
        <end position="40"/>
    </location>
</feature>
<organism evidence="2 3">
    <name type="scientific">Streptomyces vinaceusdrappus</name>
    <dbReference type="NCBI Taxonomy" id="67376"/>
    <lineage>
        <taxon>Bacteria</taxon>
        <taxon>Bacillati</taxon>
        <taxon>Actinomycetota</taxon>
        <taxon>Actinomycetes</taxon>
        <taxon>Kitasatosporales</taxon>
        <taxon>Streptomycetaceae</taxon>
        <taxon>Streptomyces</taxon>
        <taxon>Streptomyces rochei group</taxon>
    </lineage>
</organism>
<evidence type="ECO:0000313" key="2">
    <source>
        <dbReference type="EMBL" id="UXI83379.1"/>
    </source>
</evidence>
<sequence length="40" mass="4007">IAFYGLSGRLDLDVTATAPTHEGNSVLRGAPAAEPLPTGA</sequence>
<protein>
    <submittedName>
        <fullName evidence="2">Hydrolase TatD</fullName>
    </submittedName>
</protein>
<evidence type="ECO:0000313" key="3">
    <source>
        <dbReference type="Proteomes" id="UP001064390"/>
    </source>
</evidence>
<name>A0ABY6C614_9ACTN</name>
<keyword evidence="3" id="KW-1185">Reference proteome</keyword>
<gene>
    <name evidence="2" type="ORF">N6Q81_34895</name>
</gene>
<dbReference type="GO" id="GO:0016787">
    <property type="term" value="F:hydrolase activity"/>
    <property type="evidence" value="ECO:0007669"/>
    <property type="project" value="UniProtKB-KW"/>
</dbReference>
<feature type="non-terminal residue" evidence="2">
    <location>
        <position position="1"/>
    </location>
</feature>
<proteinExistence type="predicted"/>
<dbReference type="Proteomes" id="UP001064390">
    <property type="component" value="Chromosome"/>
</dbReference>
<evidence type="ECO:0000256" key="1">
    <source>
        <dbReference type="SAM" id="MobiDB-lite"/>
    </source>
</evidence>
<keyword evidence="2" id="KW-0378">Hydrolase</keyword>
<accession>A0ABY6C614</accession>